<comment type="caution">
    <text evidence="2">The sequence shown here is derived from an EMBL/GenBank/DDBJ whole genome shotgun (WGS) entry which is preliminary data.</text>
</comment>
<keyword evidence="3" id="KW-1185">Reference proteome</keyword>
<protein>
    <recommendedName>
        <fullName evidence="1">Helicase XPB/Ssl2 N-terminal domain-containing protein</fullName>
    </recommendedName>
</protein>
<dbReference type="AlphaFoldDB" id="A0A9X7J6I1"/>
<reference evidence="2 3" key="1">
    <citation type="submission" date="2018-03" db="EMBL/GenBank/DDBJ databases">
        <title>Genome sequence of Moorella stamsii DSM 26217.</title>
        <authorList>
            <person name="Poehlein A."/>
            <person name="Daniel R."/>
        </authorList>
    </citation>
    <scope>NUCLEOTIDE SEQUENCE [LARGE SCALE GENOMIC DNA]</scope>
    <source>
        <strain evidence="3">DSM 26217</strain>
    </source>
</reference>
<evidence type="ECO:0000313" key="2">
    <source>
        <dbReference type="EMBL" id="PRR77573.1"/>
    </source>
</evidence>
<dbReference type="Pfam" id="PF13625">
    <property type="entry name" value="Helicase_C_3"/>
    <property type="match status" value="1"/>
</dbReference>
<sequence>MRKVRSLILRPGDRKQDVKRGEEIHMDSYQDILGAMPLDFLQRLSQNLNLKVKMEKPSIAQYKEKLREKLYTELLSFYSSPANIIKLWQKAGPPGQLMLETILFNNNLGGLINRVHERINQVLGKGTAREVGNKLLNHGLLFIRDGGYGQKYYYLPAEIRAFIYYTKAFSLLEQEERTAPASIEDQGQFLLVDFYILLAAVLRGDIKIAQAGHIYKRDRKKILLLQHYPEAEERSELLEQLAIKIGFIEEEDGRAVLSAGAWDWLQMSRFEQWACFVDWLVGSDVKDNWQVWPAHILTLLLAAPPDRWLSLPALYQLIPMYYSKTDCDYIFQKIKALLQKYLWIGLIARKGDQETGAIRMTEVFRCYFSAVENWEKGIETDEEEQEAVEYYKALMAPYFPEESSFVVQPNFEIIAPLEIAPALLLQLSSFADLASADRMFIFNLNEKSFYRGFRSGQQPEAMIQIVKEHSKYELPANVLASLEEWAARMGKVSLVRGVLVRCQRPEQALQVKALLEKKEWLIEAITPRDFLIPEDIAPDFLDVLEKEGYMPYPDIIVYETLDEDGYENDYEDEYDLQDLLNRAVKAIIKDKC</sequence>
<accession>A0A9X7J6I1</accession>
<proteinExistence type="predicted"/>
<evidence type="ECO:0000259" key="1">
    <source>
        <dbReference type="Pfam" id="PF13625"/>
    </source>
</evidence>
<dbReference type="InterPro" id="IPR032830">
    <property type="entry name" value="XPB/Ssl2_N"/>
</dbReference>
<feature type="domain" description="Helicase XPB/Ssl2 N-terminal" evidence="1">
    <location>
        <begin position="406"/>
        <end position="513"/>
    </location>
</feature>
<dbReference type="RefSeq" id="WP_153060769.1">
    <property type="nucleotide sequence ID" value="NZ_PVXL01000007.1"/>
</dbReference>
<dbReference type="Proteomes" id="UP000239430">
    <property type="component" value="Unassembled WGS sequence"/>
</dbReference>
<evidence type="ECO:0000313" key="3">
    <source>
        <dbReference type="Proteomes" id="UP000239430"/>
    </source>
</evidence>
<organism evidence="2 3">
    <name type="scientific">Neomoorella stamsii</name>
    <dbReference type="NCBI Taxonomy" id="1266720"/>
    <lineage>
        <taxon>Bacteria</taxon>
        <taxon>Bacillati</taxon>
        <taxon>Bacillota</taxon>
        <taxon>Clostridia</taxon>
        <taxon>Neomoorellales</taxon>
        <taxon>Neomoorellaceae</taxon>
        <taxon>Neomoorella</taxon>
    </lineage>
</organism>
<gene>
    <name evidence="2" type="ORF">MOST_01700</name>
</gene>
<name>A0A9X7J6I1_9FIRM</name>
<dbReference type="EMBL" id="PVXL01000007">
    <property type="protein sequence ID" value="PRR77573.1"/>
    <property type="molecule type" value="Genomic_DNA"/>
</dbReference>